<proteinExistence type="predicted"/>
<dbReference type="RefSeq" id="WP_181194926.1">
    <property type="nucleotide sequence ID" value="NZ_JABFEE010000007.1"/>
</dbReference>
<name>A0A838CKH1_9CORY</name>
<evidence type="ECO:0000313" key="3">
    <source>
        <dbReference type="Proteomes" id="UP000581408"/>
    </source>
</evidence>
<feature type="compositionally biased region" description="Polar residues" evidence="1">
    <location>
        <begin position="72"/>
        <end position="89"/>
    </location>
</feature>
<evidence type="ECO:0000256" key="1">
    <source>
        <dbReference type="SAM" id="MobiDB-lite"/>
    </source>
</evidence>
<accession>A0A838CKH1</accession>
<reference evidence="2 3" key="1">
    <citation type="submission" date="2020-05" db="EMBL/GenBank/DDBJ databases">
        <title>Descriptions of Corynebacterium xxxx sp. nov., Corynebacterium yyyy sp. nov. and Corynebacterium zzzz sp. nov.</title>
        <authorList>
            <person name="Zhang G."/>
        </authorList>
    </citation>
    <scope>NUCLEOTIDE SEQUENCE [LARGE SCALE GENOMIC DNA]</scope>
    <source>
        <strain evidence="3">zg-915</strain>
    </source>
</reference>
<evidence type="ECO:0000313" key="2">
    <source>
        <dbReference type="EMBL" id="MBA1835574.1"/>
    </source>
</evidence>
<gene>
    <name evidence="2" type="ORF">HMC16_07575</name>
</gene>
<comment type="caution">
    <text evidence="2">The sequence shown here is derived from an EMBL/GenBank/DDBJ whole genome shotgun (WGS) entry which is preliminary data.</text>
</comment>
<protein>
    <submittedName>
        <fullName evidence="2">Uncharacterized protein</fullName>
    </submittedName>
</protein>
<dbReference type="EMBL" id="JABFEE010000007">
    <property type="protein sequence ID" value="MBA1835574.1"/>
    <property type="molecule type" value="Genomic_DNA"/>
</dbReference>
<organism evidence="2 3">
    <name type="scientific">Corynebacterium wankanglinii</name>
    <dbReference type="NCBI Taxonomy" id="2735136"/>
    <lineage>
        <taxon>Bacteria</taxon>
        <taxon>Bacillati</taxon>
        <taxon>Actinomycetota</taxon>
        <taxon>Actinomycetes</taxon>
        <taxon>Mycobacteriales</taxon>
        <taxon>Corynebacteriaceae</taxon>
        <taxon>Corynebacterium</taxon>
    </lineage>
</organism>
<sequence length="110" mass="11880">MNATLDQSVNQIVAGLRSLAEVMRAPESVHLASTHIAMERLHAALPLLSVADTAFAFVCERDPANGDPPRPTSTYQYRNSPGQRVAQQARSRHGGEHNRPPDPALFDPGG</sequence>
<dbReference type="AlphaFoldDB" id="A0A838CKH1"/>
<feature type="region of interest" description="Disordered" evidence="1">
    <location>
        <begin position="62"/>
        <end position="110"/>
    </location>
</feature>
<dbReference type="Proteomes" id="UP000581408">
    <property type="component" value="Unassembled WGS sequence"/>
</dbReference>